<dbReference type="InterPro" id="IPR011993">
    <property type="entry name" value="PH-like_dom_sf"/>
</dbReference>
<accession>A0ABQ8YHQ2</accession>
<sequence>MQKETQLSKEQELSAYDLVNTRRVHKLVKGKLLDRVQKGGKIQNKYFKISDNKQELLVGQNSKGPFQQITNISEIGSITTGVNENVIKTKKLDEEKIKLTFTLNSQQKKPIISFLAKDRKQFAIWIDSFRYLKKIPVQEIETRQAFDELLKIDSQISQLEKTKVAPEIPKPPKDFNFVVEATDYK</sequence>
<evidence type="ECO:0000313" key="3">
    <source>
        <dbReference type="Proteomes" id="UP001150062"/>
    </source>
</evidence>
<comment type="caution">
    <text evidence="2">The sequence shown here is derived from an EMBL/GenBank/DDBJ whole genome shotgun (WGS) entry which is preliminary data.</text>
</comment>
<proteinExistence type="predicted"/>
<dbReference type="InterPro" id="IPR001849">
    <property type="entry name" value="PH_domain"/>
</dbReference>
<reference evidence="2" key="1">
    <citation type="submission" date="2022-08" db="EMBL/GenBank/DDBJ databases">
        <title>Novel sulfate-reducing endosymbionts in the free-living metamonad Anaeramoeba.</title>
        <authorList>
            <person name="Jerlstrom-Hultqvist J."/>
            <person name="Cepicka I."/>
            <person name="Gallot-Lavallee L."/>
            <person name="Salas-Leiva D."/>
            <person name="Curtis B.A."/>
            <person name="Zahonova K."/>
            <person name="Pipaliya S."/>
            <person name="Dacks J."/>
            <person name="Roger A.J."/>
        </authorList>
    </citation>
    <scope>NUCLEOTIDE SEQUENCE</scope>
    <source>
        <strain evidence="2">Schooner1</strain>
    </source>
</reference>
<dbReference type="Pfam" id="PF16457">
    <property type="entry name" value="PH_12"/>
    <property type="match status" value="1"/>
</dbReference>
<evidence type="ECO:0000313" key="2">
    <source>
        <dbReference type="EMBL" id="KAJ6244133.1"/>
    </source>
</evidence>
<feature type="domain" description="PH" evidence="1">
    <location>
        <begin position="21"/>
        <end position="133"/>
    </location>
</feature>
<evidence type="ECO:0000259" key="1">
    <source>
        <dbReference type="Pfam" id="PF16457"/>
    </source>
</evidence>
<gene>
    <name evidence="2" type="ORF">M0813_21397</name>
</gene>
<protein>
    <submittedName>
        <fullName evidence="2">Engulfment and cell motility protein</fullName>
    </submittedName>
</protein>
<dbReference type="SUPFAM" id="SSF50729">
    <property type="entry name" value="PH domain-like"/>
    <property type="match status" value="1"/>
</dbReference>
<dbReference type="EMBL" id="JAOAOG010000166">
    <property type="protein sequence ID" value="KAJ6244133.1"/>
    <property type="molecule type" value="Genomic_DNA"/>
</dbReference>
<dbReference type="Gene3D" id="2.30.29.30">
    <property type="entry name" value="Pleckstrin-homology domain (PH domain)/Phosphotyrosine-binding domain (PTB)"/>
    <property type="match status" value="1"/>
</dbReference>
<keyword evidence="3" id="KW-1185">Reference proteome</keyword>
<name>A0ABQ8YHQ2_9EUKA</name>
<dbReference type="Proteomes" id="UP001150062">
    <property type="component" value="Unassembled WGS sequence"/>
</dbReference>
<organism evidence="2 3">
    <name type="scientific">Anaeramoeba flamelloides</name>
    <dbReference type="NCBI Taxonomy" id="1746091"/>
    <lineage>
        <taxon>Eukaryota</taxon>
        <taxon>Metamonada</taxon>
        <taxon>Anaeramoebidae</taxon>
        <taxon>Anaeramoeba</taxon>
    </lineage>
</organism>